<dbReference type="InterPro" id="IPR039323">
    <property type="entry name" value="ANKRD_45/46/60"/>
</dbReference>
<dbReference type="PROSITE" id="PS50088">
    <property type="entry name" value="ANK_REPEAT"/>
    <property type="match status" value="1"/>
</dbReference>
<protein>
    <submittedName>
        <fullName evidence="2">Uncharacterized protein</fullName>
    </submittedName>
</protein>
<keyword evidence="3" id="KW-1185">Reference proteome</keyword>
<comment type="caution">
    <text evidence="2">The sequence shown here is derived from an EMBL/GenBank/DDBJ whole genome shotgun (WGS) entry which is preliminary data.</text>
</comment>
<feature type="repeat" description="ANK" evidence="1">
    <location>
        <begin position="98"/>
        <end position="130"/>
    </location>
</feature>
<dbReference type="InterPro" id="IPR002110">
    <property type="entry name" value="Ankyrin_rpt"/>
</dbReference>
<dbReference type="InterPro" id="IPR036770">
    <property type="entry name" value="Ankyrin_rpt-contain_sf"/>
</dbReference>
<accession>A0A176WBT7</accession>
<dbReference type="SUPFAM" id="SSF48403">
    <property type="entry name" value="Ankyrin repeat"/>
    <property type="match status" value="1"/>
</dbReference>
<dbReference type="Proteomes" id="UP000077202">
    <property type="component" value="Unassembled WGS sequence"/>
</dbReference>
<dbReference type="Pfam" id="PF12796">
    <property type="entry name" value="Ank_2"/>
    <property type="match status" value="1"/>
</dbReference>
<dbReference type="PANTHER" id="PTHR22677:SF4">
    <property type="entry name" value="USHER SYNDROME TYPE-1G PROTEIN-LIKE PROTEIN"/>
    <property type="match status" value="1"/>
</dbReference>
<dbReference type="Gene3D" id="1.25.40.20">
    <property type="entry name" value="Ankyrin repeat-containing domain"/>
    <property type="match status" value="1"/>
</dbReference>
<proteinExistence type="predicted"/>
<dbReference type="PROSITE" id="PS50297">
    <property type="entry name" value="ANK_REP_REGION"/>
    <property type="match status" value="1"/>
</dbReference>
<evidence type="ECO:0000313" key="3">
    <source>
        <dbReference type="Proteomes" id="UP000077202"/>
    </source>
</evidence>
<dbReference type="PANTHER" id="PTHR22677">
    <property type="entry name" value="ANKYRIN REPEAT DOMAIN-CONTAINING PROTEIN 60"/>
    <property type="match status" value="1"/>
</dbReference>
<dbReference type="EMBL" id="LVLJ01001300">
    <property type="protein sequence ID" value="OAE30549.1"/>
    <property type="molecule type" value="Genomic_DNA"/>
</dbReference>
<gene>
    <name evidence="2" type="ORF">AXG93_4877s1000</name>
</gene>
<sequence length="165" mass="18438">MMCQFRLDSPRFSVHLPLDNVGDSLKQNTAAGSILQISILAPVGKRPNGLTKEESQKLLSAEQLYATLQLLFYASKGDVGGVQAKIAKNTDVNAANFDQRTALHVAACENWIEVVKLLIEKWADVNDEDRWVSTPFADAQHYGNIEICKLLEFYADRDDRQVEQA</sequence>
<dbReference type="AlphaFoldDB" id="A0A176WBT7"/>
<evidence type="ECO:0000313" key="2">
    <source>
        <dbReference type="EMBL" id="OAE30549.1"/>
    </source>
</evidence>
<name>A0A176WBT7_MARPO</name>
<organism evidence="2 3">
    <name type="scientific">Marchantia polymorpha subsp. ruderalis</name>
    <dbReference type="NCBI Taxonomy" id="1480154"/>
    <lineage>
        <taxon>Eukaryota</taxon>
        <taxon>Viridiplantae</taxon>
        <taxon>Streptophyta</taxon>
        <taxon>Embryophyta</taxon>
        <taxon>Marchantiophyta</taxon>
        <taxon>Marchantiopsida</taxon>
        <taxon>Marchantiidae</taxon>
        <taxon>Marchantiales</taxon>
        <taxon>Marchantiaceae</taxon>
        <taxon>Marchantia</taxon>
    </lineage>
</organism>
<keyword evidence="1" id="KW-0040">ANK repeat</keyword>
<evidence type="ECO:0000256" key="1">
    <source>
        <dbReference type="PROSITE-ProRule" id="PRU00023"/>
    </source>
</evidence>
<reference evidence="2" key="1">
    <citation type="submission" date="2016-03" db="EMBL/GenBank/DDBJ databases">
        <title>Mechanisms controlling the formation of the plant cell surface in tip-growing cells are functionally conserved among land plants.</title>
        <authorList>
            <person name="Honkanen S."/>
            <person name="Jones V.A."/>
            <person name="Morieri G."/>
            <person name="Champion C."/>
            <person name="Hetherington A.J."/>
            <person name="Kelly S."/>
            <person name="Saint-Marcoux D."/>
            <person name="Proust H."/>
            <person name="Prescott H."/>
            <person name="Dolan L."/>
        </authorList>
    </citation>
    <scope>NUCLEOTIDE SEQUENCE [LARGE SCALE GENOMIC DNA]</scope>
    <source>
        <tissue evidence="2">Whole gametophyte</tissue>
    </source>
</reference>